<accession>A0A2V1DKY1</accession>
<dbReference type="InterPro" id="IPR001129">
    <property type="entry name" value="Membr-assoc_MAPEG"/>
</dbReference>
<keyword evidence="7" id="KW-1185">Reference proteome</keyword>
<comment type="subcellular location">
    <subcellularLocation>
        <location evidence="1">Membrane</location>
    </subcellularLocation>
</comment>
<sequence>MSALLANKPLLGPLVGLNVWTFAMEFLLYKRRIPALSKYNVTFDPATVKKQKAEKLPAFVQWPADNFNNLLEQPTQFYAVLLGLSFLDVKDKRTVGVAWTYVGLRMLHSIIHVSTNNPSIRFPVFAASSLALLGLTAQAAWMLIF</sequence>
<feature type="transmembrane region" description="Helical" evidence="5">
    <location>
        <begin position="12"/>
        <end position="29"/>
    </location>
</feature>
<dbReference type="AlphaFoldDB" id="A0A2V1DKY1"/>
<evidence type="ECO:0000313" key="6">
    <source>
        <dbReference type="EMBL" id="PVH98501.1"/>
    </source>
</evidence>
<evidence type="ECO:0000256" key="4">
    <source>
        <dbReference type="ARBA" id="ARBA00023136"/>
    </source>
</evidence>
<reference evidence="6 7" key="1">
    <citation type="journal article" date="2018" name="Sci. Rep.">
        <title>Comparative genomics provides insights into the lifestyle and reveals functional heterogeneity of dark septate endophytic fungi.</title>
        <authorList>
            <person name="Knapp D.G."/>
            <person name="Nemeth J.B."/>
            <person name="Barry K."/>
            <person name="Hainaut M."/>
            <person name="Henrissat B."/>
            <person name="Johnson J."/>
            <person name="Kuo A."/>
            <person name="Lim J.H.P."/>
            <person name="Lipzen A."/>
            <person name="Nolan M."/>
            <person name="Ohm R.A."/>
            <person name="Tamas L."/>
            <person name="Grigoriev I.V."/>
            <person name="Spatafora J.W."/>
            <person name="Nagy L.G."/>
            <person name="Kovacs G.M."/>
        </authorList>
    </citation>
    <scope>NUCLEOTIDE SEQUENCE [LARGE SCALE GENOMIC DNA]</scope>
    <source>
        <strain evidence="6 7">DSE2036</strain>
    </source>
</reference>
<dbReference type="SUPFAM" id="SSF161084">
    <property type="entry name" value="MAPEG domain-like"/>
    <property type="match status" value="1"/>
</dbReference>
<keyword evidence="2 5" id="KW-0812">Transmembrane</keyword>
<organism evidence="6 7">
    <name type="scientific">Periconia macrospinosa</name>
    <dbReference type="NCBI Taxonomy" id="97972"/>
    <lineage>
        <taxon>Eukaryota</taxon>
        <taxon>Fungi</taxon>
        <taxon>Dikarya</taxon>
        <taxon>Ascomycota</taxon>
        <taxon>Pezizomycotina</taxon>
        <taxon>Dothideomycetes</taxon>
        <taxon>Pleosporomycetidae</taxon>
        <taxon>Pleosporales</taxon>
        <taxon>Massarineae</taxon>
        <taxon>Periconiaceae</taxon>
        <taxon>Periconia</taxon>
    </lineage>
</organism>
<dbReference type="EMBL" id="KZ805412">
    <property type="protein sequence ID" value="PVH98501.1"/>
    <property type="molecule type" value="Genomic_DNA"/>
</dbReference>
<dbReference type="InterPro" id="IPR023352">
    <property type="entry name" value="MAPEG-like_dom_sf"/>
</dbReference>
<dbReference type="Pfam" id="PF01124">
    <property type="entry name" value="MAPEG"/>
    <property type="match status" value="1"/>
</dbReference>
<evidence type="ECO:0000256" key="2">
    <source>
        <dbReference type="ARBA" id="ARBA00022692"/>
    </source>
</evidence>
<dbReference type="Proteomes" id="UP000244855">
    <property type="component" value="Unassembled WGS sequence"/>
</dbReference>
<protein>
    <recommendedName>
        <fullName evidence="8">Membrane-associated proteins in eicosanoid and glutathione metabolism</fullName>
    </recommendedName>
</protein>
<gene>
    <name evidence="6" type="ORF">DM02DRAFT_615775</name>
</gene>
<evidence type="ECO:0008006" key="8">
    <source>
        <dbReference type="Google" id="ProtNLM"/>
    </source>
</evidence>
<dbReference type="Gene3D" id="1.20.120.550">
    <property type="entry name" value="Membrane associated eicosanoid/glutathione metabolism-like domain"/>
    <property type="match status" value="1"/>
</dbReference>
<keyword evidence="3 5" id="KW-1133">Transmembrane helix</keyword>
<feature type="transmembrane region" description="Helical" evidence="5">
    <location>
        <begin position="124"/>
        <end position="144"/>
    </location>
</feature>
<dbReference type="OrthoDB" id="4456959at2759"/>
<keyword evidence="4 5" id="KW-0472">Membrane</keyword>
<dbReference type="GO" id="GO:0016020">
    <property type="term" value="C:membrane"/>
    <property type="evidence" value="ECO:0007669"/>
    <property type="project" value="UniProtKB-SubCell"/>
</dbReference>
<evidence type="ECO:0000256" key="1">
    <source>
        <dbReference type="ARBA" id="ARBA00004370"/>
    </source>
</evidence>
<evidence type="ECO:0000256" key="3">
    <source>
        <dbReference type="ARBA" id="ARBA00022989"/>
    </source>
</evidence>
<evidence type="ECO:0000256" key="5">
    <source>
        <dbReference type="SAM" id="Phobius"/>
    </source>
</evidence>
<proteinExistence type="predicted"/>
<evidence type="ECO:0000313" key="7">
    <source>
        <dbReference type="Proteomes" id="UP000244855"/>
    </source>
</evidence>
<dbReference type="STRING" id="97972.A0A2V1DKY1"/>
<name>A0A2V1DKY1_9PLEO</name>